<accession>A0ACB9L048</accession>
<reference evidence="2" key="1">
    <citation type="journal article" date="2023" name="Front. Plant Sci.">
        <title>Chromosomal-level genome assembly of Melastoma candidum provides insights into trichome evolution.</title>
        <authorList>
            <person name="Zhong Y."/>
            <person name="Wu W."/>
            <person name="Sun C."/>
            <person name="Zou P."/>
            <person name="Liu Y."/>
            <person name="Dai S."/>
            <person name="Zhou R."/>
        </authorList>
    </citation>
    <scope>NUCLEOTIDE SEQUENCE [LARGE SCALE GENOMIC DNA]</scope>
</reference>
<evidence type="ECO:0000313" key="1">
    <source>
        <dbReference type="EMBL" id="KAI4302338.1"/>
    </source>
</evidence>
<gene>
    <name evidence="1" type="ORF">MLD38_038095</name>
</gene>
<proteinExistence type="predicted"/>
<keyword evidence="2" id="KW-1185">Reference proteome</keyword>
<evidence type="ECO:0000313" key="2">
    <source>
        <dbReference type="Proteomes" id="UP001057402"/>
    </source>
</evidence>
<name>A0ACB9L048_9MYRT</name>
<sequence length="283" mass="32092">MHRFMSNTAIGVLNLVTLLASVPIIGAGLWMARSNSTCESTLQTPLLVIGFIVLVVSLAGFVGACFNVTWALWLYLVVMLVLMVALVGLTIFGFIVTGRGGGVEVPGKKYREYHLEEYASWLRHRISDENYWSKIRSCLTSSKVCSEITTWTPVDYMTRDLSPVQSGCCKPPTSCNYDPSVTFAQEADCYKWNNDPSVLCYACDSCRAGVLETARIKWHRISLMNVFVLMFLIAAYSVGCCAFKNARRDEYYYHYNQYGRTPENKARPVRDHINHNTNYWWCC</sequence>
<protein>
    <submittedName>
        <fullName evidence="1">Uncharacterized protein</fullName>
    </submittedName>
</protein>
<organism evidence="1 2">
    <name type="scientific">Melastoma candidum</name>
    <dbReference type="NCBI Taxonomy" id="119954"/>
    <lineage>
        <taxon>Eukaryota</taxon>
        <taxon>Viridiplantae</taxon>
        <taxon>Streptophyta</taxon>
        <taxon>Embryophyta</taxon>
        <taxon>Tracheophyta</taxon>
        <taxon>Spermatophyta</taxon>
        <taxon>Magnoliopsida</taxon>
        <taxon>eudicotyledons</taxon>
        <taxon>Gunneridae</taxon>
        <taxon>Pentapetalae</taxon>
        <taxon>rosids</taxon>
        <taxon>malvids</taxon>
        <taxon>Myrtales</taxon>
        <taxon>Melastomataceae</taxon>
        <taxon>Melastomatoideae</taxon>
        <taxon>Melastomateae</taxon>
        <taxon>Melastoma</taxon>
    </lineage>
</organism>
<comment type="caution">
    <text evidence="1">The sequence shown here is derived from an EMBL/GenBank/DDBJ whole genome shotgun (WGS) entry which is preliminary data.</text>
</comment>
<dbReference type="Proteomes" id="UP001057402">
    <property type="component" value="Chromosome 12"/>
</dbReference>
<dbReference type="EMBL" id="CM042891">
    <property type="protein sequence ID" value="KAI4302338.1"/>
    <property type="molecule type" value="Genomic_DNA"/>
</dbReference>